<organism evidence="2 3">
    <name type="scientific">Micromonospora kangleipakensis</name>
    <dbReference type="NCBI Taxonomy" id="1077942"/>
    <lineage>
        <taxon>Bacteria</taxon>
        <taxon>Bacillati</taxon>
        <taxon>Actinomycetota</taxon>
        <taxon>Actinomycetes</taxon>
        <taxon>Micromonosporales</taxon>
        <taxon>Micromonosporaceae</taxon>
        <taxon>Micromonospora</taxon>
    </lineage>
</organism>
<proteinExistence type="predicted"/>
<keyword evidence="3" id="KW-1185">Reference proteome</keyword>
<dbReference type="Proteomes" id="UP000294114">
    <property type="component" value="Unassembled WGS sequence"/>
</dbReference>
<name>A0A4Q8B958_9ACTN</name>
<evidence type="ECO:0000313" key="2">
    <source>
        <dbReference type="EMBL" id="RZU74018.1"/>
    </source>
</evidence>
<sequence length="51" mass="5808">MNLEVLAGYTRWGGDDPDRFLTVEDRLVPTTPPGRHGPLDQLYRAGVERNR</sequence>
<gene>
    <name evidence="2" type="ORF">EV384_2457</name>
</gene>
<accession>A0A4Q8B958</accession>
<comment type="caution">
    <text evidence="2">The sequence shown here is derived from an EMBL/GenBank/DDBJ whole genome shotgun (WGS) entry which is preliminary data.</text>
</comment>
<protein>
    <submittedName>
        <fullName evidence="2">Uncharacterized protein</fullName>
    </submittedName>
</protein>
<evidence type="ECO:0000256" key="1">
    <source>
        <dbReference type="SAM" id="MobiDB-lite"/>
    </source>
</evidence>
<evidence type="ECO:0000313" key="3">
    <source>
        <dbReference type="Proteomes" id="UP000294114"/>
    </source>
</evidence>
<dbReference type="AlphaFoldDB" id="A0A4Q8B958"/>
<dbReference type="EMBL" id="SHLD01000001">
    <property type="protein sequence ID" value="RZU74018.1"/>
    <property type="molecule type" value="Genomic_DNA"/>
</dbReference>
<reference evidence="2 3" key="1">
    <citation type="submission" date="2019-02" db="EMBL/GenBank/DDBJ databases">
        <title>Sequencing the genomes of 1000 actinobacteria strains.</title>
        <authorList>
            <person name="Klenk H.-P."/>
        </authorList>
    </citation>
    <scope>NUCLEOTIDE SEQUENCE [LARGE SCALE GENOMIC DNA]</scope>
    <source>
        <strain evidence="2 3">DSM 45612</strain>
    </source>
</reference>
<feature type="region of interest" description="Disordered" evidence="1">
    <location>
        <begin position="27"/>
        <end position="51"/>
    </location>
</feature>